<evidence type="ECO:0000313" key="2">
    <source>
        <dbReference type="EMBL" id="STQ85506.1"/>
    </source>
</evidence>
<keyword evidence="5" id="KW-1185">Reference proteome</keyword>
<accession>A0A377PRN9</accession>
<dbReference type="GO" id="GO:0016758">
    <property type="term" value="F:hexosyltransferase activity"/>
    <property type="evidence" value="ECO:0007669"/>
    <property type="project" value="UniProtKB-ARBA"/>
</dbReference>
<dbReference type="EC" id="1.1.1.-" evidence="2"/>
<protein>
    <submittedName>
        <fullName evidence="3">Glycosyltransferase</fullName>
    </submittedName>
    <submittedName>
        <fullName evidence="2">Zn-dependent alcohol dehydrogenase</fullName>
        <ecNumber evidence="2">1.1.1.-</ecNumber>
    </submittedName>
</protein>
<proteinExistence type="predicted"/>
<keyword evidence="3" id="KW-0808">Transferase</keyword>
<dbReference type="PANTHER" id="PTHR22916:SF3">
    <property type="entry name" value="UDP-GLCNAC:BETAGAL BETA-1,3-N-ACETYLGLUCOSAMINYLTRANSFERASE-LIKE PROTEIN 1"/>
    <property type="match status" value="1"/>
</dbReference>
<dbReference type="PANTHER" id="PTHR22916">
    <property type="entry name" value="GLYCOSYLTRANSFERASE"/>
    <property type="match status" value="1"/>
</dbReference>
<dbReference type="AlphaFoldDB" id="A0A377PRN9"/>
<dbReference type="GO" id="GO:0016491">
    <property type="term" value="F:oxidoreductase activity"/>
    <property type="evidence" value="ECO:0007669"/>
    <property type="project" value="UniProtKB-KW"/>
</dbReference>
<dbReference type="EMBL" id="JRPD02000018">
    <property type="protein sequence ID" value="TLD99423.1"/>
    <property type="molecule type" value="Genomic_DNA"/>
</dbReference>
<dbReference type="InterPro" id="IPR029044">
    <property type="entry name" value="Nucleotide-diphossugar_trans"/>
</dbReference>
<dbReference type="Proteomes" id="UP000255139">
    <property type="component" value="Unassembled WGS sequence"/>
</dbReference>
<dbReference type="SUPFAM" id="SSF53448">
    <property type="entry name" value="Nucleotide-diphospho-sugar transferases"/>
    <property type="match status" value="2"/>
</dbReference>
<evidence type="ECO:0000313" key="5">
    <source>
        <dbReference type="Proteomes" id="UP000255139"/>
    </source>
</evidence>
<evidence type="ECO:0000313" key="3">
    <source>
        <dbReference type="EMBL" id="TLD99423.1"/>
    </source>
</evidence>
<dbReference type="Gene3D" id="3.90.550.10">
    <property type="entry name" value="Spore Coat Polysaccharide Biosynthesis Protein SpsA, Chain A"/>
    <property type="match status" value="1"/>
</dbReference>
<dbReference type="OrthoDB" id="5465469at2"/>
<dbReference type="Pfam" id="PF00535">
    <property type="entry name" value="Glycos_transf_2"/>
    <property type="match status" value="1"/>
</dbReference>
<feature type="domain" description="Glycosyltransferase 2-like" evidence="1">
    <location>
        <begin position="53"/>
        <end position="178"/>
    </location>
</feature>
<gene>
    <name evidence="3" type="ORF">LS73_007475</name>
    <name evidence="2" type="ORF">NCTC12714_00291</name>
</gene>
<evidence type="ECO:0000313" key="4">
    <source>
        <dbReference type="Proteomes" id="UP000029922"/>
    </source>
</evidence>
<dbReference type="Proteomes" id="UP000029922">
    <property type="component" value="Unassembled WGS sequence"/>
</dbReference>
<dbReference type="RefSeq" id="WP_114985915.1">
    <property type="nucleotide sequence ID" value="NZ_JRPD02000018.1"/>
</dbReference>
<reference evidence="2 5" key="2">
    <citation type="submission" date="2018-06" db="EMBL/GenBank/DDBJ databases">
        <authorList>
            <consortium name="Pathogen Informatics"/>
            <person name="Doyle S."/>
        </authorList>
    </citation>
    <scope>NUCLEOTIDE SEQUENCE [LARGE SCALE GENOMIC DNA]</scope>
    <source>
        <strain evidence="2 5">NCTC12714</strain>
    </source>
</reference>
<sequence length="738" mass="85771">MMFHKTQQDIMRNWHIGLESNLDCLDSKQNQLTESKANLYNSNQSLKPLCSFLCITYNHIDFIEQCLIGFLEQETTFPFEIIIHDDCSTDGTDRIIKEYQSKYPQIIKAMYEEENQYSKGDKGKPFWAIMHNMAGKYIALCEGDDYWNDIHKIQKQVAFLESNPEFVGCYHECIMPKDNSHILYDNLDRDKVSSGLSLQRREVFMSLRTLCYRNVIDYSQPIISHYLQRIFNGDVFVNALLGAYGSVKFLSDINPSYYRLHAGGIYSSLANEDRVANSVRSLYYISSYYAKIGKPNLSSLWLQESIQTFIRQQPIILMQADCEALIKSLYQHYHCTLPLKLALRMVFPSVYNMLFGFRDWLRKYRQRFIIKADISKIYYKEFKEERIPKTLNNFLARKIQRFQNKRFVKYRLNALQNNINNFFRLGVLGVRKFADKSHKPELIVSFTSYPKRISQVFYTAYSLLTQTHKPDKVILWLSSDEFPNKKRDLPNSLLSFQRFGLEIAFVEGNLKSYKKIVYALDKYRDCVIVIADDDALYPNDWLEKLFLAYTNNPSCIHCNQANRIGLDSNNSLLPYVQWRNVNSADMGTKNDDVVCSEPSFIHLANGLGGVLYPPNCLYRDVLDSSLFMSLCPLGDDIWLWAMALLQGTKIHVIEDNYKDIFITDWTTQDSALWRTNCDEGYNDVQLKNVIAKYPVLYSMILESSNHARDIESKHEEIKEITTNAINYQQTLSNGGGGG</sequence>
<organism evidence="2 5">
    <name type="scientific">Helicobacter muridarum</name>
    <dbReference type="NCBI Taxonomy" id="216"/>
    <lineage>
        <taxon>Bacteria</taxon>
        <taxon>Pseudomonadati</taxon>
        <taxon>Campylobacterota</taxon>
        <taxon>Epsilonproteobacteria</taxon>
        <taxon>Campylobacterales</taxon>
        <taxon>Helicobacteraceae</taxon>
        <taxon>Helicobacter</taxon>
    </lineage>
</organism>
<evidence type="ECO:0000259" key="1">
    <source>
        <dbReference type="Pfam" id="PF00535"/>
    </source>
</evidence>
<dbReference type="InterPro" id="IPR001173">
    <property type="entry name" value="Glyco_trans_2-like"/>
</dbReference>
<dbReference type="EMBL" id="UGJE01000002">
    <property type="protein sequence ID" value="STQ85506.1"/>
    <property type="molecule type" value="Genomic_DNA"/>
</dbReference>
<keyword evidence="2" id="KW-0560">Oxidoreductase</keyword>
<name>A0A377PRN9_9HELI</name>
<reference evidence="3 4" key="1">
    <citation type="journal article" date="2014" name="Genome Announc.">
        <title>Draft genome sequences of eight enterohepatic helicobacter species isolated from both laboratory and wild rodents.</title>
        <authorList>
            <person name="Sheh A."/>
            <person name="Shen Z."/>
            <person name="Fox J.G."/>
        </authorList>
    </citation>
    <scope>NUCLEOTIDE SEQUENCE [LARGE SCALE GENOMIC DNA]</scope>
    <source>
        <strain evidence="3 4">ST1</strain>
    </source>
</reference>